<sequence>MIAFNRPKIDWIPLTNFPKKRVVFVNDNPLEKNCRTRLNYGDKIALLGKVRPRRGPGLATKPESLDGFFVIKEGYRAIGWQEGEDDSCTSEDEDPRMSDDENSNMSDDEENVAAFKALLS</sequence>
<accession>A0A226D8S7</accession>
<proteinExistence type="predicted"/>
<dbReference type="Proteomes" id="UP000198287">
    <property type="component" value="Unassembled WGS sequence"/>
</dbReference>
<comment type="caution">
    <text evidence="2">The sequence shown here is derived from an EMBL/GenBank/DDBJ whole genome shotgun (WGS) entry which is preliminary data.</text>
</comment>
<evidence type="ECO:0000313" key="2">
    <source>
        <dbReference type="EMBL" id="OXA40656.1"/>
    </source>
</evidence>
<protein>
    <submittedName>
        <fullName evidence="2">Uncharacterized protein</fullName>
    </submittedName>
</protein>
<organism evidence="2 3">
    <name type="scientific">Folsomia candida</name>
    <name type="common">Springtail</name>
    <dbReference type="NCBI Taxonomy" id="158441"/>
    <lineage>
        <taxon>Eukaryota</taxon>
        <taxon>Metazoa</taxon>
        <taxon>Ecdysozoa</taxon>
        <taxon>Arthropoda</taxon>
        <taxon>Hexapoda</taxon>
        <taxon>Collembola</taxon>
        <taxon>Entomobryomorpha</taxon>
        <taxon>Isotomoidea</taxon>
        <taxon>Isotomidae</taxon>
        <taxon>Proisotominae</taxon>
        <taxon>Folsomia</taxon>
    </lineage>
</organism>
<feature type="compositionally biased region" description="Acidic residues" evidence="1">
    <location>
        <begin position="82"/>
        <end position="111"/>
    </location>
</feature>
<reference evidence="2 3" key="1">
    <citation type="submission" date="2015-12" db="EMBL/GenBank/DDBJ databases">
        <title>The genome of Folsomia candida.</title>
        <authorList>
            <person name="Faddeeva A."/>
            <person name="Derks M.F."/>
            <person name="Anvar Y."/>
            <person name="Smit S."/>
            <person name="Van Straalen N."/>
            <person name="Roelofs D."/>
        </authorList>
    </citation>
    <scope>NUCLEOTIDE SEQUENCE [LARGE SCALE GENOMIC DNA]</scope>
    <source>
        <strain evidence="2 3">VU population</strain>
        <tissue evidence="2">Whole body</tissue>
    </source>
</reference>
<feature type="region of interest" description="Disordered" evidence="1">
    <location>
        <begin position="81"/>
        <end position="111"/>
    </location>
</feature>
<keyword evidence="3" id="KW-1185">Reference proteome</keyword>
<dbReference type="AlphaFoldDB" id="A0A226D8S7"/>
<evidence type="ECO:0000256" key="1">
    <source>
        <dbReference type="SAM" id="MobiDB-lite"/>
    </source>
</evidence>
<evidence type="ECO:0000313" key="3">
    <source>
        <dbReference type="Proteomes" id="UP000198287"/>
    </source>
</evidence>
<gene>
    <name evidence="2" type="ORF">Fcan01_24602</name>
</gene>
<dbReference type="EMBL" id="LNIX01000032">
    <property type="protein sequence ID" value="OXA40656.1"/>
    <property type="molecule type" value="Genomic_DNA"/>
</dbReference>
<name>A0A226D8S7_FOLCA</name>